<accession>A0AAV5G5Y8</accession>
<dbReference type="InterPro" id="IPR005531">
    <property type="entry name" value="Asp23"/>
</dbReference>
<comment type="similarity">
    <text evidence="1">Belongs to the asp23 family.</text>
</comment>
<evidence type="ECO:0000256" key="2">
    <source>
        <dbReference type="SAM" id="MobiDB-lite"/>
    </source>
</evidence>
<proteinExistence type="inferred from homology"/>
<dbReference type="AlphaFoldDB" id="A0AAV5G5Y8"/>
<dbReference type="RefSeq" id="WP_003848068.1">
    <property type="nucleotide sequence ID" value="NZ_BQKK01000001.1"/>
</dbReference>
<evidence type="ECO:0000313" key="4">
    <source>
        <dbReference type="Proteomes" id="UP001054925"/>
    </source>
</evidence>
<dbReference type="Proteomes" id="UP001054925">
    <property type="component" value="Unassembled WGS sequence"/>
</dbReference>
<protein>
    <recommendedName>
        <fullName evidence="5">Asp23/Gls24 family envelope stress response protein</fullName>
    </recommendedName>
</protein>
<organism evidence="3 4">
    <name type="scientific">Corynebacterium ammoniagenes</name>
    <name type="common">Brevibacterium ammoniagenes</name>
    <dbReference type="NCBI Taxonomy" id="1697"/>
    <lineage>
        <taxon>Bacteria</taxon>
        <taxon>Bacillati</taxon>
        <taxon>Actinomycetota</taxon>
        <taxon>Actinomycetes</taxon>
        <taxon>Mycobacteriales</taxon>
        <taxon>Corynebacteriaceae</taxon>
        <taxon>Corynebacterium</taxon>
    </lineage>
</organism>
<evidence type="ECO:0000313" key="3">
    <source>
        <dbReference type="EMBL" id="GJN41635.1"/>
    </source>
</evidence>
<dbReference type="EMBL" id="BQKK01000001">
    <property type="protein sequence ID" value="GJN41635.1"/>
    <property type="molecule type" value="Genomic_DNA"/>
</dbReference>
<comment type="caution">
    <text evidence="3">The sequence shown here is derived from an EMBL/GenBank/DDBJ whole genome shotgun (WGS) entry which is preliminary data.</text>
</comment>
<dbReference type="Pfam" id="PF03780">
    <property type="entry name" value="Asp23"/>
    <property type="match status" value="1"/>
</dbReference>
<reference evidence="3" key="1">
    <citation type="submission" date="2021-12" db="EMBL/GenBank/DDBJ databases">
        <title>Draft genome sequence of Corynebacterium ammoniagenes strain T-723.</title>
        <authorList>
            <person name="Matsuzawa M."/>
            <person name="Hiratani M."/>
            <person name="Abe I."/>
            <person name="Tsuji Y."/>
            <person name="Nakamura J."/>
        </authorList>
    </citation>
    <scope>NUCLEOTIDE SEQUENCE</scope>
    <source>
        <strain evidence="3">T-723</strain>
    </source>
</reference>
<evidence type="ECO:0008006" key="5">
    <source>
        <dbReference type="Google" id="ProtNLM"/>
    </source>
</evidence>
<gene>
    <name evidence="3" type="ORF">CAT723_01140</name>
</gene>
<name>A0AAV5G5Y8_CORAM</name>
<feature type="compositionally biased region" description="Polar residues" evidence="2">
    <location>
        <begin position="149"/>
        <end position="162"/>
    </location>
</feature>
<feature type="region of interest" description="Disordered" evidence="2">
    <location>
        <begin position="149"/>
        <end position="178"/>
    </location>
</feature>
<feature type="compositionally biased region" description="Basic and acidic residues" evidence="2">
    <location>
        <begin position="163"/>
        <end position="175"/>
    </location>
</feature>
<evidence type="ECO:0000256" key="1">
    <source>
        <dbReference type="ARBA" id="ARBA00005721"/>
    </source>
</evidence>
<sequence length="305" mass="32675">MTTTPHAPEKVAGGVHVANAPGTTEISVRTLERIVAQAIQAVPGTVGIDSKLAGIGGRGYPRSIVQADPDTQMTAVDSTIAVAWPSPVTQVAAQTRAAIVSALAQFTGYSTTRVNVTVGHLEPSTRVSNSAAAAAVDFHAAIPVINPSKISHPTTKSSSTNVRRFDPSQWEDRTQVRSVAPQQSLIDATSVSTPDPVEVRSVETPEEVEIRPSGEVNSYVEEVYVPEFTPRELHLKPVEVPEEQPLREIHVESANPEPSRVNAPQPVQLRHIEVHPVEVFSPEIKPWSALAETNGEANDEKGARS</sequence>